<keyword evidence="3" id="KW-0805">Transcription regulation</keyword>
<dbReference type="Pfam" id="PF00072">
    <property type="entry name" value="Response_reg"/>
    <property type="match status" value="1"/>
</dbReference>
<proteinExistence type="predicted"/>
<dbReference type="GO" id="GO:0003677">
    <property type="term" value="F:DNA binding"/>
    <property type="evidence" value="ECO:0007669"/>
    <property type="project" value="UniProtKB-KW"/>
</dbReference>
<feature type="domain" description="Response regulatory" evidence="8">
    <location>
        <begin position="4"/>
        <end position="118"/>
    </location>
</feature>
<dbReference type="InterPro" id="IPR011006">
    <property type="entry name" value="CheY-like_superfamily"/>
</dbReference>
<evidence type="ECO:0000256" key="1">
    <source>
        <dbReference type="ARBA" id="ARBA00022553"/>
    </source>
</evidence>
<evidence type="ECO:0000259" key="8">
    <source>
        <dbReference type="PROSITE" id="PS50110"/>
    </source>
</evidence>
<keyword evidence="2" id="KW-0902">Two-component regulatory system</keyword>
<dbReference type="Gene3D" id="3.40.50.2300">
    <property type="match status" value="1"/>
</dbReference>
<keyword evidence="4 9" id="KW-0238">DNA-binding</keyword>
<dbReference type="SUPFAM" id="SSF46894">
    <property type="entry name" value="C-terminal effector domain of the bipartite response regulators"/>
    <property type="match status" value="1"/>
</dbReference>
<keyword evidence="10" id="KW-1185">Reference proteome</keyword>
<name>A0ABV2QZG1_9HYPH</name>
<organism evidence="9 10">
    <name type="scientific">Kaistia defluvii</name>
    <dbReference type="NCBI Taxonomy" id="410841"/>
    <lineage>
        <taxon>Bacteria</taxon>
        <taxon>Pseudomonadati</taxon>
        <taxon>Pseudomonadota</taxon>
        <taxon>Alphaproteobacteria</taxon>
        <taxon>Hyphomicrobiales</taxon>
        <taxon>Kaistiaceae</taxon>
        <taxon>Kaistia</taxon>
    </lineage>
</organism>
<evidence type="ECO:0000313" key="10">
    <source>
        <dbReference type="Proteomes" id="UP001549321"/>
    </source>
</evidence>
<dbReference type="SMART" id="SM00448">
    <property type="entry name" value="REC"/>
    <property type="match status" value="1"/>
</dbReference>
<dbReference type="InterPro" id="IPR036388">
    <property type="entry name" value="WH-like_DNA-bd_sf"/>
</dbReference>
<dbReference type="InterPro" id="IPR039420">
    <property type="entry name" value="WalR-like"/>
</dbReference>
<accession>A0ABV2QZG1</accession>
<dbReference type="InterPro" id="IPR001789">
    <property type="entry name" value="Sig_transdc_resp-reg_receiver"/>
</dbReference>
<dbReference type="InterPro" id="IPR001867">
    <property type="entry name" value="OmpR/PhoB-type_DNA-bd"/>
</dbReference>
<dbReference type="PROSITE" id="PS50110">
    <property type="entry name" value="RESPONSE_REGULATORY"/>
    <property type="match status" value="1"/>
</dbReference>
<dbReference type="EMBL" id="JBEPSM010000001">
    <property type="protein sequence ID" value="MET4634379.1"/>
    <property type="molecule type" value="Genomic_DNA"/>
</dbReference>
<evidence type="ECO:0000256" key="6">
    <source>
        <dbReference type="ARBA" id="ARBA00040524"/>
    </source>
</evidence>
<dbReference type="PANTHER" id="PTHR48111">
    <property type="entry name" value="REGULATOR OF RPOS"/>
    <property type="match status" value="1"/>
</dbReference>
<evidence type="ECO:0000256" key="7">
    <source>
        <dbReference type="PROSITE-ProRule" id="PRU00169"/>
    </source>
</evidence>
<dbReference type="SUPFAM" id="SSF52172">
    <property type="entry name" value="CheY-like"/>
    <property type="match status" value="1"/>
</dbReference>
<evidence type="ECO:0000256" key="4">
    <source>
        <dbReference type="ARBA" id="ARBA00023125"/>
    </source>
</evidence>
<dbReference type="Proteomes" id="UP001549321">
    <property type="component" value="Unassembled WGS sequence"/>
</dbReference>
<dbReference type="PANTHER" id="PTHR48111:SF22">
    <property type="entry name" value="REGULATOR OF RPOS"/>
    <property type="match status" value="1"/>
</dbReference>
<evidence type="ECO:0000256" key="2">
    <source>
        <dbReference type="ARBA" id="ARBA00023012"/>
    </source>
</evidence>
<reference evidence="9 10" key="1">
    <citation type="submission" date="2024-06" db="EMBL/GenBank/DDBJ databases">
        <title>Sorghum-associated microbial communities from plants grown in Nebraska, USA.</title>
        <authorList>
            <person name="Schachtman D."/>
        </authorList>
    </citation>
    <scope>NUCLEOTIDE SEQUENCE [LARGE SCALE GENOMIC DNA]</scope>
    <source>
        <strain evidence="9 10">3207</strain>
    </source>
</reference>
<sequence length="227" mass="24999">MLMNIVVIEDNDDLRSAIVGILRGEGHSVVGLDCAEALTEQHQLLAIDLMVVDLNLPGEDGMSLAQRIRRVQPEIGIVMVTARDRIADRTAGYESGADIYLTKPVSFEELRAAIQSLARRLKPAAMAQSGLALEARTLTLRGEFGSVGVSSQEASLLAAFARAPDGRLEVWQILEIFPRMEQSDGRGAIRVMIFRLTKKLTEVTGHPRSIRAIRNWGYQLLVPIRLS</sequence>
<dbReference type="Gene3D" id="1.10.10.10">
    <property type="entry name" value="Winged helix-like DNA-binding domain superfamily/Winged helix DNA-binding domain"/>
    <property type="match status" value="1"/>
</dbReference>
<dbReference type="Pfam" id="PF00486">
    <property type="entry name" value="Trans_reg_C"/>
    <property type="match status" value="1"/>
</dbReference>
<feature type="modified residue" description="4-aspartylphosphate" evidence="7">
    <location>
        <position position="53"/>
    </location>
</feature>
<keyword evidence="5" id="KW-0804">Transcription</keyword>
<comment type="caution">
    <text evidence="9">The sequence shown here is derived from an EMBL/GenBank/DDBJ whole genome shotgun (WGS) entry which is preliminary data.</text>
</comment>
<evidence type="ECO:0000313" key="9">
    <source>
        <dbReference type="EMBL" id="MET4634379.1"/>
    </source>
</evidence>
<evidence type="ECO:0000256" key="5">
    <source>
        <dbReference type="ARBA" id="ARBA00023163"/>
    </source>
</evidence>
<keyword evidence="1 7" id="KW-0597">Phosphoprotein</keyword>
<gene>
    <name evidence="9" type="ORF">ABIE08_002292</name>
</gene>
<evidence type="ECO:0000256" key="3">
    <source>
        <dbReference type="ARBA" id="ARBA00023015"/>
    </source>
</evidence>
<dbReference type="InterPro" id="IPR016032">
    <property type="entry name" value="Sig_transdc_resp-reg_C-effctor"/>
</dbReference>
<protein>
    <recommendedName>
        <fullName evidence="6">Cell cycle response regulator CtrA</fullName>
    </recommendedName>
</protein>
<dbReference type="RefSeq" id="WP_354551067.1">
    <property type="nucleotide sequence ID" value="NZ_JBEPSM010000001.1"/>
</dbReference>